<keyword evidence="19" id="KW-1185">Reference proteome</keyword>
<evidence type="ECO:0000256" key="1">
    <source>
        <dbReference type="ARBA" id="ARBA00000900"/>
    </source>
</evidence>
<feature type="region of interest" description="Disordered" evidence="15">
    <location>
        <begin position="649"/>
        <end position="715"/>
    </location>
</feature>
<dbReference type="Pfam" id="PF11909">
    <property type="entry name" value="NdhN"/>
    <property type="match status" value="1"/>
</dbReference>
<keyword evidence="10" id="KW-0618">Plastoquinone</keyword>
<feature type="region of interest" description="Disordered" evidence="15">
    <location>
        <begin position="291"/>
        <end position="317"/>
    </location>
</feature>
<evidence type="ECO:0000256" key="14">
    <source>
        <dbReference type="PROSITE-ProRule" id="PRU00175"/>
    </source>
</evidence>
<feature type="transmembrane region" description="Helical" evidence="16">
    <location>
        <begin position="616"/>
        <end position="637"/>
    </location>
</feature>
<evidence type="ECO:0000256" key="6">
    <source>
        <dbReference type="ARBA" id="ARBA00022771"/>
    </source>
</evidence>
<dbReference type="InterPro" id="IPR020874">
    <property type="entry name" value="NAD(P)H-quinone_OxRdtase_su_N"/>
</dbReference>
<dbReference type="GO" id="GO:0016655">
    <property type="term" value="F:oxidoreductase activity, acting on NAD(P)H, quinone or similar compound as acceptor"/>
    <property type="evidence" value="ECO:0007669"/>
    <property type="project" value="InterPro"/>
</dbReference>
<dbReference type="EMBL" id="PYDT01000007">
    <property type="protein sequence ID" value="THU56476.1"/>
    <property type="molecule type" value="Genomic_DNA"/>
</dbReference>
<dbReference type="FunFam" id="3.30.40.10:FF:000022">
    <property type="entry name" value="E3 ubiquitin-protein ligase RING1-like"/>
    <property type="match status" value="1"/>
</dbReference>
<dbReference type="GO" id="GO:0008270">
    <property type="term" value="F:zinc ion binding"/>
    <property type="evidence" value="ECO:0007669"/>
    <property type="project" value="UniProtKB-KW"/>
</dbReference>
<evidence type="ECO:0000313" key="18">
    <source>
        <dbReference type="EMBL" id="THU56476.1"/>
    </source>
</evidence>
<keyword evidence="3" id="KW-0808">Transferase</keyword>
<evidence type="ECO:0000256" key="16">
    <source>
        <dbReference type="SAM" id="Phobius"/>
    </source>
</evidence>
<dbReference type="GO" id="GO:0061630">
    <property type="term" value="F:ubiquitin protein ligase activity"/>
    <property type="evidence" value="ECO:0007669"/>
    <property type="project" value="UniProtKB-EC"/>
</dbReference>
<evidence type="ECO:0000259" key="17">
    <source>
        <dbReference type="PROSITE" id="PS50089"/>
    </source>
</evidence>
<keyword evidence="8" id="KW-0862">Zinc</keyword>
<dbReference type="Gene3D" id="3.30.40.10">
    <property type="entry name" value="Zinc/RING finger domain, C3HC4 (zinc finger)"/>
    <property type="match status" value="1"/>
</dbReference>
<dbReference type="GO" id="GO:0016020">
    <property type="term" value="C:membrane"/>
    <property type="evidence" value="ECO:0007669"/>
    <property type="project" value="InterPro"/>
</dbReference>
<comment type="caution">
    <text evidence="18">The sequence shown here is derived from an EMBL/GenBank/DDBJ whole genome shotgun (WGS) entry which is preliminary data.</text>
</comment>
<protein>
    <recommendedName>
        <fullName evidence="2">RING-type E3 ubiquitin transferase</fullName>
        <ecNumber evidence="2">2.3.2.27</ecNumber>
    </recommendedName>
</protein>
<dbReference type="AlphaFoldDB" id="A0A4V4H5L1"/>
<dbReference type="PANTHER" id="PTHR35515">
    <property type="entry name" value="NAD(P)H-QUINONE OXIDOREDUCTASE SUBUNIT N, CHLOROPLASTIC"/>
    <property type="match status" value="1"/>
</dbReference>
<reference evidence="18 19" key="1">
    <citation type="journal article" date="2019" name="Nat. Plants">
        <title>Genome sequencing of Musa balbisiana reveals subgenome evolution and function divergence in polyploid bananas.</title>
        <authorList>
            <person name="Yao X."/>
        </authorList>
    </citation>
    <scope>NUCLEOTIDE SEQUENCE [LARGE SCALE GENOMIC DNA]</scope>
    <source>
        <strain evidence="19">cv. DH-PKW</strain>
        <tissue evidence="18">Leaves</tissue>
    </source>
</reference>
<keyword evidence="9" id="KW-0521">NADP</keyword>
<dbReference type="GO" id="GO:0048038">
    <property type="term" value="F:quinone binding"/>
    <property type="evidence" value="ECO:0007669"/>
    <property type="project" value="UniProtKB-KW"/>
</dbReference>
<feature type="domain" description="RING-type" evidence="17">
    <location>
        <begin position="501"/>
        <end position="542"/>
    </location>
</feature>
<keyword evidence="11" id="KW-1278">Translocase</keyword>
<keyword evidence="16" id="KW-0812">Transmembrane</keyword>
<comment type="catalytic activity">
    <reaction evidence="1">
        <text>S-ubiquitinyl-[E2 ubiquitin-conjugating enzyme]-L-cysteine + [acceptor protein]-L-lysine = [E2 ubiquitin-conjugating enzyme]-L-cysteine + N(6)-ubiquitinyl-[acceptor protein]-L-lysine.</text>
        <dbReference type="EC" id="2.3.2.27"/>
    </reaction>
</comment>
<keyword evidence="6 14" id="KW-0863">Zinc-finger</keyword>
<dbReference type="InterPro" id="IPR001841">
    <property type="entry name" value="Znf_RING"/>
</dbReference>
<dbReference type="SMART" id="SM00184">
    <property type="entry name" value="RING"/>
    <property type="match status" value="1"/>
</dbReference>
<keyword evidence="5" id="KW-0479">Metal-binding</keyword>
<dbReference type="SUPFAM" id="SSF57850">
    <property type="entry name" value="RING/U-box"/>
    <property type="match status" value="1"/>
</dbReference>
<keyword evidence="13 16" id="KW-0472">Membrane</keyword>
<evidence type="ECO:0000256" key="8">
    <source>
        <dbReference type="ARBA" id="ARBA00022833"/>
    </source>
</evidence>
<evidence type="ECO:0000256" key="11">
    <source>
        <dbReference type="ARBA" id="ARBA00022967"/>
    </source>
</evidence>
<evidence type="ECO:0000256" key="12">
    <source>
        <dbReference type="ARBA" id="ARBA00023027"/>
    </source>
</evidence>
<evidence type="ECO:0000256" key="3">
    <source>
        <dbReference type="ARBA" id="ARBA00022679"/>
    </source>
</evidence>
<keyword evidence="12" id="KW-0520">NAD</keyword>
<name>A0A4V4H5L1_MUSBA</name>
<evidence type="ECO:0000256" key="15">
    <source>
        <dbReference type="SAM" id="MobiDB-lite"/>
    </source>
</evidence>
<dbReference type="EC" id="2.3.2.27" evidence="2"/>
<keyword evidence="16" id="KW-1133">Transmembrane helix</keyword>
<evidence type="ECO:0000256" key="2">
    <source>
        <dbReference type="ARBA" id="ARBA00012483"/>
    </source>
</evidence>
<dbReference type="PANTHER" id="PTHR35515:SF1">
    <property type="entry name" value="NAD(P)H-QUINONE OXIDOREDUCTASE SUBUNIT N, CHLOROPLASTIC"/>
    <property type="match status" value="1"/>
</dbReference>
<dbReference type="Proteomes" id="UP000317650">
    <property type="component" value="Chromosome 11"/>
</dbReference>
<evidence type="ECO:0000256" key="7">
    <source>
        <dbReference type="ARBA" id="ARBA00022786"/>
    </source>
</evidence>
<sequence length="931" mass="104467">MHWVHLTSNQSGSIEFRLLVHLVLGNTWSKLRGRLRNKPRRGTSTGPDRSIVTSLLRFPPKSSLTRTLSSFFSIPPTSLRFLPIGFPLADPNRGSSPSRAREFLLESSNSNFYSGPIRPFLFLGISSAWSTFLPSPWAILWWQNCGKNLQMDRESHYSSLQSSDHLPQDNSSFHHSNQPSVQCLLCRRVFSLEAELNDGFEAIHICRECKIMVLDDNHTNLNVRDIRRIRRQRRDWFRSSEPIEDLFSHRFSRLINLANHNNETQPGGDTPVTVQRHAGYYASRSRSWRRQSALSDNDSDALDQSESVLGETDSNVSFGGYGGDSDASLDRHSLIDRQVLLQHENESYVSTDTDIDPMHAGLDQWNSDREDDEDGEWVEASWVELSMFADPHQQFQDANVSPSSNGMGRAQDGAWFQLRIGETAAEYSDVFADFEESDIRPTYVGNPGDYVDARGFEELLEQLAETDSSRRGAPPAAASFVRTLPSVVVSKDHQRKGTQICAVCKDPLLVDTEAKQLPCRHLYHLSCILPWLNVRNSCPVCRYELPTDDPEYEEAKRNLNQTERHMSQPTDMAVETYDTSSELENEEASDIGIANAEHRSLDHAANRSSGEGGRGGWLFLAAAPIVSIVGIVLIFWLRKPSGDVRIQGGAREQHLHRSQSNSSPADRNRRWSFATAEVGRALSPSRHKPHHRNPKPQELLPNAQHNDSKTRPLRSAGEAEHVLVGRGMSSSATAFHLTAPLTSATGGRRSRRAAVGGVRCGLADLIGGDLVRPDLGRWLQDVEKHKALAVYSPHEGGYEGRYLNRLRYQGYRFLDLTARGLGDPESTLTKIHPVCPPHLGKQPISRWYFPPEVDYRLSLLPPDAKGLVLWVIEAKVLSKAELQFLALLPTLRPKVKVIAECGNWRKFVWRPLRETVGLPSAEGSTASMQPE</sequence>
<evidence type="ECO:0000256" key="5">
    <source>
        <dbReference type="ARBA" id="ARBA00022723"/>
    </source>
</evidence>
<dbReference type="InterPro" id="IPR013083">
    <property type="entry name" value="Znf_RING/FYVE/PHD"/>
</dbReference>
<accession>A0A4V4H5L1</accession>
<dbReference type="PROSITE" id="PS50089">
    <property type="entry name" value="ZF_RING_2"/>
    <property type="match status" value="1"/>
</dbReference>
<evidence type="ECO:0000256" key="9">
    <source>
        <dbReference type="ARBA" id="ARBA00022857"/>
    </source>
</evidence>
<dbReference type="Pfam" id="PF13639">
    <property type="entry name" value="zf-RING_2"/>
    <property type="match status" value="1"/>
</dbReference>
<feature type="compositionally biased region" description="Basic residues" evidence="15">
    <location>
        <begin position="685"/>
        <end position="694"/>
    </location>
</feature>
<evidence type="ECO:0000256" key="13">
    <source>
        <dbReference type="ARBA" id="ARBA00023136"/>
    </source>
</evidence>
<evidence type="ECO:0000256" key="4">
    <source>
        <dbReference type="ARBA" id="ARBA00022719"/>
    </source>
</evidence>
<organism evidence="18 19">
    <name type="scientific">Musa balbisiana</name>
    <name type="common">Banana</name>
    <dbReference type="NCBI Taxonomy" id="52838"/>
    <lineage>
        <taxon>Eukaryota</taxon>
        <taxon>Viridiplantae</taxon>
        <taxon>Streptophyta</taxon>
        <taxon>Embryophyta</taxon>
        <taxon>Tracheophyta</taxon>
        <taxon>Spermatophyta</taxon>
        <taxon>Magnoliopsida</taxon>
        <taxon>Liliopsida</taxon>
        <taxon>Zingiberales</taxon>
        <taxon>Musaceae</taxon>
        <taxon>Musa</taxon>
    </lineage>
</organism>
<evidence type="ECO:0000256" key="10">
    <source>
        <dbReference type="ARBA" id="ARBA00022957"/>
    </source>
</evidence>
<dbReference type="STRING" id="52838.A0A4V4H5L1"/>
<proteinExistence type="predicted"/>
<keyword evidence="7" id="KW-0833">Ubl conjugation pathway</keyword>
<gene>
    <name evidence="18" type="ORF">C4D60_Mb11t17650</name>
</gene>
<evidence type="ECO:0000313" key="19">
    <source>
        <dbReference type="Proteomes" id="UP000317650"/>
    </source>
</evidence>
<keyword evidence="4" id="KW-0874">Quinone</keyword>